<reference evidence="13 14" key="1">
    <citation type="submission" date="2019-12" db="EMBL/GenBank/DDBJ databases">
        <title>Snethiella sp. nov. sp. isolated from sea sand.</title>
        <authorList>
            <person name="Kim J."/>
            <person name="Jeong S.E."/>
            <person name="Jung H.S."/>
            <person name="Jeon C.O."/>
        </authorList>
    </citation>
    <scope>NUCLEOTIDE SEQUENCE [LARGE SCALE GENOMIC DNA]</scope>
    <source>
        <strain evidence="13 14">DP05</strain>
    </source>
</reference>
<dbReference type="PANTHER" id="PTHR16138">
    <property type="entry name" value="MYCOPHENOLIC ACID ACYL-GLUCURONIDE ESTERASE, MITOCHONDRIAL"/>
    <property type="match status" value="1"/>
</dbReference>
<dbReference type="EC" id="3.1.1.93" evidence="4"/>
<keyword evidence="14" id="KW-1185">Reference proteome</keyword>
<evidence type="ECO:0000256" key="8">
    <source>
        <dbReference type="ARBA" id="ARBA00042704"/>
    </source>
</evidence>
<dbReference type="EMBL" id="WTUW01000001">
    <property type="protein sequence ID" value="MZR30021.1"/>
    <property type="molecule type" value="Genomic_DNA"/>
</dbReference>
<dbReference type="AlphaFoldDB" id="A0A6L8W4L8"/>
<keyword evidence="2 13" id="KW-0378">Hydrolase</keyword>
<sequence length="252" mass="27682">MTSTDTPSMLARPDGQSLAYHHTAGFSPGVIFCSGFMSDMEGTKATILEKAMIDRHRSYTRFDYLGHGQSTGNFSDGTISRWTDDALAILDNCTAGPQIIVGSSMGGWIGLRMALLRPERVAGFIGIAAAPDFTARMWDDMPQDGKDAIESKGFWEQPSEYSDEPYIISRKLLDDGPRNFLLDGPINVTCPVHLLQGMKDDSVPWQTALKIQEALVGEDVTVSLIKNGDHRLSEPDDITRLILATERIGNML</sequence>
<evidence type="ECO:0000256" key="1">
    <source>
        <dbReference type="ARBA" id="ARBA00012423"/>
    </source>
</evidence>
<evidence type="ECO:0000313" key="13">
    <source>
        <dbReference type="EMBL" id="MZR30021.1"/>
    </source>
</evidence>
<comment type="catalytic activity">
    <reaction evidence="11">
        <text>mycophenolic acid O-acyl-beta-D-glucuronide + H2O = mycophenolate + D-glucuronate + H(+)</text>
        <dbReference type="Rhea" id="RHEA:34179"/>
        <dbReference type="ChEBI" id="CHEBI:15377"/>
        <dbReference type="ChEBI" id="CHEBI:15378"/>
        <dbReference type="ChEBI" id="CHEBI:58720"/>
        <dbReference type="ChEBI" id="CHEBI:62932"/>
        <dbReference type="ChEBI" id="CHEBI:66982"/>
        <dbReference type="EC" id="3.1.1.93"/>
    </reaction>
    <physiologicalReaction direction="left-to-right" evidence="11">
        <dbReference type="Rhea" id="RHEA:34180"/>
    </physiologicalReaction>
</comment>
<dbReference type="Gene3D" id="3.40.50.1820">
    <property type="entry name" value="alpha/beta hydrolase"/>
    <property type="match status" value="1"/>
</dbReference>
<dbReference type="SUPFAM" id="SSF53474">
    <property type="entry name" value="alpha/beta-Hydrolases"/>
    <property type="match status" value="1"/>
</dbReference>
<evidence type="ECO:0000256" key="6">
    <source>
        <dbReference type="ARBA" id="ARBA00041520"/>
    </source>
</evidence>
<keyword evidence="3" id="KW-0809">Transit peptide</keyword>
<evidence type="ECO:0000256" key="5">
    <source>
        <dbReference type="ARBA" id="ARBA00039314"/>
    </source>
</evidence>
<organism evidence="13 14">
    <name type="scientific">Sneathiella litorea</name>
    <dbReference type="NCBI Taxonomy" id="2606216"/>
    <lineage>
        <taxon>Bacteria</taxon>
        <taxon>Pseudomonadati</taxon>
        <taxon>Pseudomonadota</taxon>
        <taxon>Alphaproteobacteria</taxon>
        <taxon>Sneathiellales</taxon>
        <taxon>Sneathiellaceae</taxon>
        <taxon>Sneathiella</taxon>
    </lineage>
</organism>
<evidence type="ECO:0000256" key="10">
    <source>
        <dbReference type="ARBA" id="ARBA00047409"/>
    </source>
</evidence>
<dbReference type="InterPro" id="IPR000073">
    <property type="entry name" value="AB_hydrolase_1"/>
</dbReference>
<evidence type="ECO:0000256" key="11">
    <source>
        <dbReference type="ARBA" id="ARBA00047972"/>
    </source>
</evidence>
<accession>A0A6L8W4L8</accession>
<gene>
    <name evidence="13" type="ORF">GQE98_05155</name>
</gene>
<dbReference type="Pfam" id="PF12697">
    <property type="entry name" value="Abhydrolase_6"/>
    <property type="match status" value="1"/>
</dbReference>
<dbReference type="GO" id="GO:0008474">
    <property type="term" value="F:palmitoyl-(protein) hydrolase activity"/>
    <property type="evidence" value="ECO:0007669"/>
    <property type="project" value="UniProtKB-EC"/>
</dbReference>
<dbReference type="InterPro" id="IPR052382">
    <property type="entry name" value="ABHD10_acyl-thioesterase"/>
</dbReference>
<evidence type="ECO:0000256" key="3">
    <source>
        <dbReference type="ARBA" id="ARBA00022946"/>
    </source>
</evidence>
<proteinExistence type="predicted"/>
<name>A0A6L8W4L8_9PROT</name>
<protein>
    <recommendedName>
        <fullName evidence="5">Palmitoyl-protein thioesterase ABHD10, mitochondrial</fullName>
        <ecNumber evidence="4">3.1.1.93</ecNumber>
        <ecNumber evidence="1">3.1.2.22</ecNumber>
    </recommendedName>
    <alternativeName>
        <fullName evidence="7">Acyl-protein thioesterase ABHD10</fullName>
    </alternativeName>
    <alternativeName>
        <fullName evidence="8">Alpha/beta hydrolase domain-containing protein 10</fullName>
    </alternativeName>
    <alternativeName>
        <fullName evidence="6">Mycophenolic acid acyl-glucuronide esterase, mitochondrial</fullName>
    </alternativeName>
</protein>
<evidence type="ECO:0000256" key="7">
    <source>
        <dbReference type="ARBA" id="ARBA00042645"/>
    </source>
</evidence>
<feature type="domain" description="AB hydrolase-1" evidence="12">
    <location>
        <begin position="53"/>
        <end position="236"/>
    </location>
</feature>
<dbReference type="GO" id="GO:0102390">
    <property type="term" value="F:mycophenolic acid acyl-glucuronide esterase activity"/>
    <property type="evidence" value="ECO:0007669"/>
    <property type="project" value="UniProtKB-EC"/>
</dbReference>
<evidence type="ECO:0000259" key="12">
    <source>
        <dbReference type="Pfam" id="PF12697"/>
    </source>
</evidence>
<dbReference type="PANTHER" id="PTHR16138:SF7">
    <property type="entry name" value="PALMITOYL-PROTEIN THIOESTERASE ABHD10, MITOCHONDRIAL"/>
    <property type="match status" value="1"/>
</dbReference>
<dbReference type="GO" id="GO:0004553">
    <property type="term" value="F:hydrolase activity, hydrolyzing O-glycosyl compounds"/>
    <property type="evidence" value="ECO:0007669"/>
    <property type="project" value="TreeGrafter"/>
</dbReference>
<dbReference type="Proteomes" id="UP000476030">
    <property type="component" value="Unassembled WGS sequence"/>
</dbReference>
<evidence type="ECO:0000256" key="2">
    <source>
        <dbReference type="ARBA" id="ARBA00022801"/>
    </source>
</evidence>
<evidence type="ECO:0000256" key="9">
    <source>
        <dbReference type="ARBA" id="ARBA00046047"/>
    </source>
</evidence>
<dbReference type="EC" id="3.1.2.22" evidence="1"/>
<dbReference type="InterPro" id="IPR029058">
    <property type="entry name" value="AB_hydrolase_fold"/>
</dbReference>
<comment type="function">
    <text evidence="9">Acts as an acyl-protein thioesterase that hydrolyzes fatty acids from acylated residues in proteins. Regulates the mitochondrial S-depalmitoylation of the nucleophilic active site residue of peroxiredoxin-5/PRDX5, a key antioxidant protein, therefore modulating mitochondrial antioxidant ability. Also catalyzes the deglucuronidation of mycophenolic acid acyl-glucuronide, an active metabolite of the immunosuppressant drug mycophenolate.</text>
</comment>
<comment type="catalytic activity">
    <reaction evidence="10">
        <text>S-hexadecanoyl-L-cysteinyl-[protein] + H2O = L-cysteinyl-[protein] + hexadecanoate + H(+)</text>
        <dbReference type="Rhea" id="RHEA:19233"/>
        <dbReference type="Rhea" id="RHEA-COMP:10131"/>
        <dbReference type="Rhea" id="RHEA-COMP:11032"/>
        <dbReference type="ChEBI" id="CHEBI:7896"/>
        <dbReference type="ChEBI" id="CHEBI:15377"/>
        <dbReference type="ChEBI" id="CHEBI:15378"/>
        <dbReference type="ChEBI" id="CHEBI:29950"/>
        <dbReference type="ChEBI" id="CHEBI:74151"/>
        <dbReference type="EC" id="3.1.2.22"/>
    </reaction>
    <physiologicalReaction direction="left-to-right" evidence="10">
        <dbReference type="Rhea" id="RHEA:19234"/>
    </physiologicalReaction>
</comment>
<comment type="caution">
    <text evidence="13">The sequence shown here is derived from an EMBL/GenBank/DDBJ whole genome shotgun (WGS) entry which is preliminary data.</text>
</comment>
<evidence type="ECO:0000256" key="4">
    <source>
        <dbReference type="ARBA" id="ARBA00039132"/>
    </source>
</evidence>
<evidence type="ECO:0000313" key="14">
    <source>
        <dbReference type="Proteomes" id="UP000476030"/>
    </source>
</evidence>